<dbReference type="Proteomes" id="UP000243807">
    <property type="component" value="Chromosome"/>
</dbReference>
<dbReference type="OrthoDB" id="9804079at2"/>
<dbReference type="STRING" id="1765967.BW247_01810"/>
<evidence type="ECO:0000259" key="3">
    <source>
        <dbReference type="Pfam" id="PF14403"/>
    </source>
</evidence>
<dbReference type="PANTHER" id="PTHR34595:SF2">
    <property type="entry name" value="BLR2978 PROTEIN"/>
    <property type="match status" value="1"/>
</dbReference>
<dbReference type="InterPro" id="IPR051680">
    <property type="entry name" value="ATP-dep_Glu-Cys_Ligase-2"/>
</dbReference>
<dbReference type="Gene3D" id="3.40.50.11290">
    <property type="match status" value="1"/>
</dbReference>
<dbReference type="Gene3D" id="3.30.1490.270">
    <property type="match status" value="1"/>
</dbReference>
<dbReference type="SUPFAM" id="SSF56059">
    <property type="entry name" value="Glutathione synthetase ATP-binding domain-like"/>
    <property type="match status" value="1"/>
</dbReference>
<protein>
    <submittedName>
        <fullName evidence="4">Uncharacterized protein</fullName>
    </submittedName>
</protein>
<dbReference type="AlphaFoldDB" id="A0A1P8UDY2"/>
<proteinExistence type="predicted"/>
<keyword evidence="5" id="KW-1185">Reference proteome</keyword>
<sequence length="812" mass="87775">MAEPTATTAASTRGLLDGYRRRRSGLDEMLGADGNARPQWQSLCTRLEHIGLPELRRRQREIERRLREDGATYHIYGNPQGPEHPWALDTVPLLIDRPQWEQVSRGLEQRAHLLNLLLADLYGPQRALRDGLLPPAVVLGHPGYVRALVGAPLPTPQALPLYTADLARGPDERLWVLGDRVQAPSGLGYALENRRVMAETMPRLYRDMRTAGLGAFVDALERLLTQLAGSADALAMLTPGPYNETYFDQALLAAHLGIPLVLGDDLNSAGGSLRMPRGTPLRALLRRLDADWCDPLELRPDSLLGVPGMLEQVRCGQLHVVNPLGSGVLENHALTPFLPALARAWLGEELLLPQVATWWCGQPRGLAHVLANIDNLLVRPIARAHGPAIFPGTLAPAAREALLTRIRAHPEAWAAQAPAVHSTAPVITPNGLAPRAAVLRSFAVAADTGYTVMPGALVRTAARPDSPDTRGSQGGPSKDLWVPAAPDAELTPALRTRLRDRPPLIPPHTADNLYWIGRYLARAEALARAVRAWSWRVDSDQTPALRNRLLLTLGALAGMPVNLNQHPHTALLGLLAGNASAPVGLAGHWRGLDGSLGAIRDRLPGDALILSRRFNPGPVPEESEQALAELEPRLTVLWALEGVLGEALMPHDGGAFFACGLHLERTLSLIATLNGLFLSTADPLLADASAEAVLAASGGGDVYRRSHGWPPEAASVLDLLLREPDFARSLNYQLDALERSARSLPGLPIATRTDWADQVRAIAAPLAVQRIASTTAAGELIRTLRGELHTLSDALSAHYFPLNPQLRTHRTL</sequence>
<name>A0A1P8UDY2_9GAMM</name>
<feature type="domain" description="Circularly permuted ATP-grasp type 2" evidence="3">
    <location>
        <begin position="92"/>
        <end position="461"/>
    </location>
</feature>
<feature type="region of interest" description="Disordered" evidence="1">
    <location>
        <begin position="461"/>
        <end position="485"/>
    </location>
</feature>
<evidence type="ECO:0000259" key="2">
    <source>
        <dbReference type="Pfam" id="PF04168"/>
    </source>
</evidence>
<gene>
    <name evidence="4" type="ORF">BW247_01810</name>
</gene>
<dbReference type="InterPro" id="IPR025841">
    <property type="entry name" value="CP_ATPgrasp_2"/>
</dbReference>
<reference evidence="4 5" key="1">
    <citation type="submission" date="2017-01" db="EMBL/GenBank/DDBJ databases">
        <title>Draft sequence of Acidihalobacter ferrooxidans strain DSM 14175 (strain V8).</title>
        <authorList>
            <person name="Khaleque H.N."/>
            <person name="Ramsay J.P."/>
            <person name="Murphy R.J.T."/>
            <person name="Kaksonen A.H."/>
            <person name="Boxall N.J."/>
            <person name="Watkin E.L.J."/>
        </authorList>
    </citation>
    <scope>NUCLEOTIDE SEQUENCE [LARGE SCALE GENOMIC DNA]</scope>
    <source>
        <strain evidence="4 5">V8</strain>
    </source>
</reference>
<dbReference type="InterPro" id="IPR007296">
    <property type="entry name" value="DUF403"/>
</dbReference>
<dbReference type="EMBL" id="CP019434">
    <property type="protein sequence ID" value="APZ41988.1"/>
    <property type="molecule type" value="Genomic_DNA"/>
</dbReference>
<evidence type="ECO:0000313" key="5">
    <source>
        <dbReference type="Proteomes" id="UP000243807"/>
    </source>
</evidence>
<evidence type="ECO:0000256" key="1">
    <source>
        <dbReference type="SAM" id="MobiDB-lite"/>
    </source>
</evidence>
<organism evidence="4 5">
    <name type="scientific">Acidihalobacter ferrooxydans</name>
    <dbReference type="NCBI Taxonomy" id="1765967"/>
    <lineage>
        <taxon>Bacteria</taxon>
        <taxon>Pseudomonadati</taxon>
        <taxon>Pseudomonadota</taxon>
        <taxon>Gammaproteobacteria</taxon>
        <taxon>Chromatiales</taxon>
        <taxon>Ectothiorhodospiraceae</taxon>
        <taxon>Acidihalobacter</taxon>
    </lineage>
</organism>
<feature type="domain" description="DUF403" evidence="2">
    <location>
        <begin position="506"/>
        <end position="800"/>
    </location>
</feature>
<dbReference type="RefSeq" id="WP_076835335.1">
    <property type="nucleotide sequence ID" value="NZ_CP019434.1"/>
</dbReference>
<dbReference type="PANTHER" id="PTHR34595">
    <property type="entry name" value="BLR5612 PROTEIN"/>
    <property type="match status" value="1"/>
</dbReference>
<dbReference type="KEGG" id="afy:BW247_01810"/>
<dbReference type="Pfam" id="PF04168">
    <property type="entry name" value="Alpha-E"/>
    <property type="match status" value="1"/>
</dbReference>
<accession>A0A1P8UDY2</accession>
<evidence type="ECO:0000313" key="4">
    <source>
        <dbReference type="EMBL" id="APZ41988.1"/>
    </source>
</evidence>
<dbReference type="Pfam" id="PF14403">
    <property type="entry name" value="CP_ATPgrasp_2"/>
    <property type="match status" value="1"/>
</dbReference>